<feature type="compositionally biased region" description="Gly residues" evidence="1">
    <location>
        <begin position="1"/>
        <end position="10"/>
    </location>
</feature>
<protein>
    <submittedName>
        <fullName evidence="2">Uncharacterized protein</fullName>
    </submittedName>
</protein>
<feature type="region of interest" description="Disordered" evidence="1">
    <location>
        <begin position="36"/>
        <end position="68"/>
    </location>
</feature>
<dbReference type="Gramene" id="OPUNC06G16970.1">
    <property type="protein sequence ID" value="OPUNC06G16970.1"/>
    <property type="gene ID" value="OPUNC06G16970"/>
</dbReference>
<evidence type="ECO:0000256" key="1">
    <source>
        <dbReference type="SAM" id="MobiDB-lite"/>
    </source>
</evidence>
<sequence>MLSIGTFGGPKGRHGSDTQWTTAAGADELDKLQEELRQWGGGDRSRGQRRRRQQAPQVSELHEWQRGGGVAKLKQRSIRKIMAGAPGAGRRCLKRVSVRLYGHLLHKNTHPEKTAFSEPVMKGDLTVQTPQREQQEGSKWIRTDFTSI</sequence>
<dbReference type="EnsemblPlants" id="OPUNC06G16970.1">
    <property type="protein sequence ID" value="OPUNC06G16970.1"/>
    <property type="gene ID" value="OPUNC06G16970"/>
</dbReference>
<name>A0A0E0LCR2_ORYPU</name>
<dbReference type="Proteomes" id="UP000026962">
    <property type="component" value="Chromosome 6"/>
</dbReference>
<reference evidence="2" key="2">
    <citation type="submission" date="2018-05" db="EMBL/GenBank/DDBJ databases">
        <title>OpunRS2 (Oryza punctata Reference Sequence Version 2).</title>
        <authorList>
            <person name="Zhang J."/>
            <person name="Kudrna D."/>
            <person name="Lee S."/>
            <person name="Talag J."/>
            <person name="Welchert J."/>
            <person name="Wing R.A."/>
        </authorList>
    </citation>
    <scope>NUCLEOTIDE SEQUENCE [LARGE SCALE GENOMIC DNA]</scope>
</reference>
<accession>A0A0E0LCR2</accession>
<evidence type="ECO:0000313" key="2">
    <source>
        <dbReference type="EnsemblPlants" id="OPUNC06G16970.1"/>
    </source>
</evidence>
<dbReference type="HOGENOM" id="CLU_078378_0_0_1"/>
<dbReference type="AlphaFoldDB" id="A0A0E0LCR2"/>
<keyword evidence="3" id="KW-1185">Reference proteome</keyword>
<proteinExistence type="predicted"/>
<feature type="region of interest" description="Disordered" evidence="1">
    <location>
        <begin position="1"/>
        <end position="21"/>
    </location>
</feature>
<organism evidence="2">
    <name type="scientific">Oryza punctata</name>
    <name type="common">Red rice</name>
    <dbReference type="NCBI Taxonomy" id="4537"/>
    <lineage>
        <taxon>Eukaryota</taxon>
        <taxon>Viridiplantae</taxon>
        <taxon>Streptophyta</taxon>
        <taxon>Embryophyta</taxon>
        <taxon>Tracheophyta</taxon>
        <taxon>Spermatophyta</taxon>
        <taxon>Magnoliopsida</taxon>
        <taxon>Liliopsida</taxon>
        <taxon>Poales</taxon>
        <taxon>Poaceae</taxon>
        <taxon>BOP clade</taxon>
        <taxon>Oryzoideae</taxon>
        <taxon>Oryzeae</taxon>
        <taxon>Oryzinae</taxon>
        <taxon>Oryza</taxon>
    </lineage>
</organism>
<reference evidence="2" key="1">
    <citation type="submission" date="2015-04" db="UniProtKB">
        <authorList>
            <consortium name="EnsemblPlants"/>
        </authorList>
    </citation>
    <scope>IDENTIFICATION</scope>
</reference>
<evidence type="ECO:0000313" key="3">
    <source>
        <dbReference type="Proteomes" id="UP000026962"/>
    </source>
</evidence>